<accession>A0A7W4UG05</accession>
<evidence type="ECO:0000313" key="3">
    <source>
        <dbReference type="EMBL" id="MBB2923505.1"/>
    </source>
</evidence>
<reference evidence="3 4" key="2">
    <citation type="submission" date="2020-08" db="EMBL/GenBank/DDBJ databases">
        <authorList>
            <person name="Partida-Martinez L."/>
            <person name="Huntemann M."/>
            <person name="Clum A."/>
            <person name="Wang J."/>
            <person name="Palaniappan K."/>
            <person name="Ritter S."/>
            <person name="Chen I.-M."/>
            <person name="Stamatis D."/>
            <person name="Reddy T."/>
            <person name="O'Malley R."/>
            <person name="Daum C."/>
            <person name="Shapiro N."/>
            <person name="Ivanova N."/>
            <person name="Kyrpides N."/>
            <person name="Woyke T."/>
        </authorList>
    </citation>
    <scope>NUCLEOTIDE SEQUENCE [LARGE SCALE GENOMIC DNA]</scope>
    <source>
        <strain evidence="3 4">RAS26</strain>
    </source>
</reference>
<dbReference type="RefSeq" id="WP_311702022.1">
    <property type="nucleotide sequence ID" value="NZ_JACHVX010000003.1"/>
</dbReference>
<name>A0A7W4UG05_9CELL</name>
<gene>
    <name evidence="3" type="ORF">FHR80_002430</name>
</gene>
<dbReference type="InterPro" id="IPR011009">
    <property type="entry name" value="Kinase-like_dom_sf"/>
</dbReference>
<dbReference type="EMBL" id="JACHVX010000003">
    <property type="protein sequence ID" value="MBB2923505.1"/>
    <property type="molecule type" value="Genomic_DNA"/>
</dbReference>
<proteinExistence type="predicted"/>
<dbReference type="Pfam" id="PF01636">
    <property type="entry name" value="APH"/>
    <property type="match status" value="1"/>
</dbReference>
<comment type="caution">
    <text evidence="3">The sequence shown here is derived from an EMBL/GenBank/DDBJ whole genome shotgun (WGS) entry which is preliminary data.</text>
</comment>
<organism evidence="3 4">
    <name type="scientific">Cellulomonas cellasea</name>
    <dbReference type="NCBI Taxonomy" id="43670"/>
    <lineage>
        <taxon>Bacteria</taxon>
        <taxon>Bacillati</taxon>
        <taxon>Actinomycetota</taxon>
        <taxon>Actinomycetes</taxon>
        <taxon>Micrococcales</taxon>
        <taxon>Cellulomonadaceae</taxon>
        <taxon>Cellulomonas</taxon>
    </lineage>
</organism>
<dbReference type="Proteomes" id="UP000518206">
    <property type="component" value="Unassembled WGS sequence"/>
</dbReference>
<evidence type="ECO:0000313" key="4">
    <source>
        <dbReference type="Proteomes" id="UP000518206"/>
    </source>
</evidence>
<evidence type="ECO:0000256" key="1">
    <source>
        <dbReference type="SAM" id="MobiDB-lite"/>
    </source>
</evidence>
<dbReference type="Gene3D" id="3.90.1200.10">
    <property type="match status" value="1"/>
</dbReference>
<evidence type="ECO:0000259" key="2">
    <source>
        <dbReference type="Pfam" id="PF01636"/>
    </source>
</evidence>
<dbReference type="SUPFAM" id="SSF56112">
    <property type="entry name" value="Protein kinase-like (PK-like)"/>
    <property type="match status" value="1"/>
</dbReference>
<sequence length="277" mass="30009">MDADEPELVLASDGVTRVLRRGDTVRRPVRPFTATVQAFLAHLHERGFDAAPLPLGHDEDGREVLSFVPGDVPVPPLPGWAVTLDALVALARLVRRAHDAAEGWEPPADAVWGDLPGATSPRPGPTDGAPPGAPPEAVLVAHQDYCPGNVVFRDGLPVALIDFDLARPTTRVADAVNALHWWAPLVDPVDRSPALAEADAAERVRVFADAYGMTAEQRALVVPRALWRARRSPARMLAAAEADPVFRRWWDEGVKDRAPRAAAWLAAEAPRIAERLR</sequence>
<dbReference type="AlphaFoldDB" id="A0A7W4UG05"/>
<dbReference type="InterPro" id="IPR002575">
    <property type="entry name" value="Aminoglycoside_PTrfase"/>
</dbReference>
<feature type="domain" description="Aminoglycoside phosphotransferase" evidence="2">
    <location>
        <begin position="16"/>
        <end position="201"/>
    </location>
</feature>
<feature type="region of interest" description="Disordered" evidence="1">
    <location>
        <begin position="105"/>
        <end position="135"/>
    </location>
</feature>
<protein>
    <recommendedName>
        <fullName evidence="2">Aminoglycoside phosphotransferase domain-containing protein</fullName>
    </recommendedName>
</protein>
<reference evidence="3 4" key="1">
    <citation type="submission" date="2020-08" db="EMBL/GenBank/DDBJ databases">
        <title>The Agave Microbiome: Exploring the role of microbial communities in plant adaptations to desert environments.</title>
        <authorList>
            <person name="Partida-Martinez L.P."/>
        </authorList>
    </citation>
    <scope>NUCLEOTIDE SEQUENCE [LARGE SCALE GENOMIC DNA]</scope>
    <source>
        <strain evidence="3 4">RAS26</strain>
    </source>
</reference>